<sequence length="225" mass="25313">PKLFLQSDSLGVPYQNKSMWSRVLTYNQVTGPVVLEQQRSTKTLCEDGEGVAGDMYCYGQRTSSRDSFGSNQVLPITAPDPREYEGGAVTPAQRRAYYDSAFEVAASSSRRLAEDTRPEFDFLSQSQQSKRPSCTSRSWALLAHVNRIAGCREVFQRSHQQPKLVCVLMDLGAASHHVLECTQVACFWKDTFQVAIYPNTPSDLIAEHVAYIKNREWLDVRIPAE</sequence>
<comment type="caution">
    <text evidence="1">The sequence shown here is derived from an EMBL/GenBank/DDBJ whole genome shotgun (WGS) entry which is preliminary data.</text>
</comment>
<keyword evidence="2" id="KW-1185">Reference proteome</keyword>
<dbReference type="EMBL" id="CAJNJA010016364">
    <property type="protein sequence ID" value="CAE7379360.1"/>
    <property type="molecule type" value="Genomic_DNA"/>
</dbReference>
<dbReference type="AlphaFoldDB" id="A0A812Q5X5"/>
<gene>
    <name evidence="1" type="primary">npp-10</name>
    <name evidence="1" type="ORF">SNEC2469_LOCUS10253</name>
</gene>
<feature type="non-terminal residue" evidence="1">
    <location>
        <position position="225"/>
    </location>
</feature>
<name>A0A812Q5X5_9DINO</name>
<dbReference type="Proteomes" id="UP000601435">
    <property type="component" value="Unassembled WGS sequence"/>
</dbReference>
<organism evidence="1 2">
    <name type="scientific">Symbiodinium necroappetens</name>
    <dbReference type="NCBI Taxonomy" id="1628268"/>
    <lineage>
        <taxon>Eukaryota</taxon>
        <taxon>Sar</taxon>
        <taxon>Alveolata</taxon>
        <taxon>Dinophyceae</taxon>
        <taxon>Suessiales</taxon>
        <taxon>Symbiodiniaceae</taxon>
        <taxon>Symbiodinium</taxon>
    </lineage>
</organism>
<evidence type="ECO:0000313" key="1">
    <source>
        <dbReference type="EMBL" id="CAE7379360.1"/>
    </source>
</evidence>
<reference evidence="1" key="1">
    <citation type="submission" date="2021-02" db="EMBL/GenBank/DDBJ databases">
        <authorList>
            <person name="Dougan E. K."/>
            <person name="Rhodes N."/>
            <person name="Thang M."/>
            <person name="Chan C."/>
        </authorList>
    </citation>
    <scope>NUCLEOTIDE SEQUENCE</scope>
</reference>
<evidence type="ECO:0000313" key="2">
    <source>
        <dbReference type="Proteomes" id="UP000601435"/>
    </source>
</evidence>
<accession>A0A812Q5X5</accession>
<protein>
    <submittedName>
        <fullName evidence="1">Npp-10 protein</fullName>
    </submittedName>
</protein>
<proteinExistence type="predicted"/>